<evidence type="ECO:0000256" key="1">
    <source>
        <dbReference type="RuleBase" id="RU410713"/>
    </source>
</evidence>
<evidence type="ECO:0000313" key="3">
    <source>
        <dbReference type="EMBL" id="RVW43706.1"/>
    </source>
</evidence>
<evidence type="ECO:0000259" key="2">
    <source>
        <dbReference type="PROSITE" id="PS51229"/>
    </source>
</evidence>
<sequence length="247" mass="28556">MSFPRKTGSPNPMSIKANDVDLFHSGNPIIVSLFDRLWGIGIEELCSDLKVGADDVRMLMLAWKMKAKKQGFITQDEWRRGLKALEANSLEKLQRALPALEREVMRPSNFKDFYAFAFRYSLTGKRAAEDAGHWQHLSIDEDSSRFPVPPSGGFLHPVSTANIYVTASLDAKEYKVLTFDQWMGFYQFCNEISFPDLNNYDDQLAWPLVLDSFVNGSDKRTTRWIRLKLRTTMLLHLNLYRFMHFET</sequence>
<proteinExistence type="predicted"/>
<organism evidence="3 4">
    <name type="scientific">Vitis vinifera</name>
    <name type="common">Grape</name>
    <dbReference type="NCBI Taxonomy" id="29760"/>
    <lineage>
        <taxon>Eukaryota</taxon>
        <taxon>Viridiplantae</taxon>
        <taxon>Streptophyta</taxon>
        <taxon>Embryophyta</taxon>
        <taxon>Tracheophyta</taxon>
        <taxon>Spermatophyta</taxon>
        <taxon>Magnoliopsida</taxon>
        <taxon>eudicotyledons</taxon>
        <taxon>Gunneridae</taxon>
        <taxon>Pentapetalae</taxon>
        <taxon>rosids</taxon>
        <taxon>Vitales</taxon>
        <taxon>Vitaceae</taxon>
        <taxon>Viteae</taxon>
        <taxon>Vitis</taxon>
    </lineage>
</organism>
<comment type="function">
    <text evidence="1">Neddylation of cullins play an essential role in the regulation of SCF-type complexes activity.</text>
</comment>
<accession>A0A438E7G4</accession>
<gene>
    <name evidence="3" type="primary">DCUN1D5_1</name>
    <name evidence="3" type="ORF">CK203_080518</name>
</gene>
<dbReference type="Pfam" id="PF03556">
    <property type="entry name" value="Cullin_binding"/>
    <property type="match status" value="1"/>
</dbReference>
<dbReference type="Gene3D" id="1.10.238.10">
    <property type="entry name" value="EF-hand"/>
    <property type="match status" value="1"/>
</dbReference>
<dbReference type="PROSITE" id="PS51229">
    <property type="entry name" value="DCUN1"/>
    <property type="match status" value="1"/>
</dbReference>
<dbReference type="PANTHER" id="PTHR12281">
    <property type="entry name" value="RP42 RELATED"/>
    <property type="match status" value="1"/>
</dbReference>
<protein>
    <recommendedName>
        <fullName evidence="1">Defective in cullin neddylation protein</fullName>
    </recommendedName>
</protein>
<name>A0A438E7G4_VITVI</name>
<evidence type="ECO:0000313" key="4">
    <source>
        <dbReference type="Proteomes" id="UP000288805"/>
    </source>
</evidence>
<dbReference type="PANTHER" id="PTHR12281:SF12">
    <property type="entry name" value="DEFECTIVE IN CULLIN NEDDYLATION PROTEIN"/>
    <property type="match status" value="1"/>
</dbReference>
<feature type="domain" description="DCUN1" evidence="2">
    <location>
        <begin position="14"/>
        <end position="218"/>
    </location>
</feature>
<dbReference type="Proteomes" id="UP000288805">
    <property type="component" value="Unassembled WGS sequence"/>
</dbReference>
<dbReference type="InterPro" id="IPR042460">
    <property type="entry name" value="DCN1-like_PONY"/>
</dbReference>
<comment type="caution">
    <text evidence="3">The sequence shown here is derived from an EMBL/GenBank/DDBJ whole genome shotgun (WGS) entry which is preliminary data.</text>
</comment>
<dbReference type="InterPro" id="IPR014764">
    <property type="entry name" value="DCN-prot"/>
</dbReference>
<dbReference type="EMBL" id="QGNW01001369">
    <property type="protein sequence ID" value="RVW43706.1"/>
    <property type="molecule type" value="Genomic_DNA"/>
</dbReference>
<dbReference type="AlphaFoldDB" id="A0A438E7G4"/>
<dbReference type="InterPro" id="IPR005176">
    <property type="entry name" value="PONY_dom"/>
</dbReference>
<reference evidence="3 4" key="1">
    <citation type="journal article" date="2018" name="PLoS Genet.">
        <title>Population sequencing reveals clonal diversity and ancestral inbreeding in the grapevine cultivar Chardonnay.</title>
        <authorList>
            <person name="Roach M.J."/>
            <person name="Johnson D.L."/>
            <person name="Bohlmann J."/>
            <person name="van Vuuren H.J."/>
            <person name="Jones S.J."/>
            <person name="Pretorius I.S."/>
            <person name="Schmidt S.A."/>
            <person name="Borneman A.R."/>
        </authorList>
    </citation>
    <scope>NUCLEOTIDE SEQUENCE [LARGE SCALE GENOMIC DNA]</scope>
    <source>
        <strain evidence="4">cv. Chardonnay</strain>
        <tissue evidence="3">Leaf</tissue>
    </source>
</reference>
<dbReference type="Gene3D" id="1.10.238.200">
    <property type="entry name" value="Cullin, PONY binding domain"/>
    <property type="match status" value="1"/>
</dbReference>